<keyword evidence="2" id="KW-0732">Signal</keyword>
<feature type="non-terminal residue" evidence="4">
    <location>
        <position position="1"/>
    </location>
</feature>
<proteinExistence type="predicted"/>
<dbReference type="SUPFAM" id="SSF52058">
    <property type="entry name" value="L domain-like"/>
    <property type="match status" value="1"/>
</dbReference>
<dbReference type="GO" id="GO:0005615">
    <property type="term" value="C:extracellular space"/>
    <property type="evidence" value="ECO:0007669"/>
    <property type="project" value="TreeGrafter"/>
</dbReference>
<gene>
    <name evidence="4" type="ORF">SK128_012946</name>
</gene>
<keyword evidence="1" id="KW-0433">Leucine-rich repeat</keyword>
<dbReference type="PANTHER" id="PTHR24373:SF370">
    <property type="entry name" value="FISH-LIPS, ISOFORM E"/>
    <property type="match status" value="1"/>
</dbReference>
<reference evidence="4 5" key="1">
    <citation type="submission" date="2023-11" db="EMBL/GenBank/DDBJ databases">
        <title>Halocaridina rubra genome assembly.</title>
        <authorList>
            <person name="Smith C."/>
        </authorList>
    </citation>
    <scope>NUCLEOTIDE SEQUENCE [LARGE SCALE GENOMIC DNA]</scope>
    <source>
        <strain evidence="4">EP-1</strain>
        <tissue evidence="4">Whole</tissue>
    </source>
</reference>
<keyword evidence="5" id="KW-1185">Reference proteome</keyword>
<evidence type="ECO:0000313" key="4">
    <source>
        <dbReference type="EMBL" id="KAK7075531.1"/>
    </source>
</evidence>
<evidence type="ECO:0000256" key="3">
    <source>
        <dbReference type="ARBA" id="ARBA00022737"/>
    </source>
</evidence>
<dbReference type="InterPro" id="IPR001611">
    <property type="entry name" value="Leu-rich_rpt"/>
</dbReference>
<name>A0AAN9A0B3_HALRR</name>
<accession>A0AAN9A0B3</accession>
<dbReference type="InterPro" id="IPR050328">
    <property type="entry name" value="Dev_Immune_Receptor"/>
</dbReference>
<dbReference type="Proteomes" id="UP001381693">
    <property type="component" value="Unassembled WGS sequence"/>
</dbReference>
<dbReference type="SMART" id="SM00369">
    <property type="entry name" value="LRR_TYP"/>
    <property type="match status" value="2"/>
</dbReference>
<feature type="non-terminal residue" evidence="4">
    <location>
        <position position="59"/>
    </location>
</feature>
<dbReference type="InterPro" id="IPR032675">
    <property type="entry name" value="LRR_dom_sf"/>
</dbReference>
<evidence type="ECO:0000313" key="5">
    <source>
        <dbReference type="Proteomes" id="UP001381693"/>
    </source>
</evidence>
<dbReference type="PROSITE" id="PS51450">
    <property type="entry name" value="LRR"/>
    <property type="match status" value="2"/>
</dbReference>
<evidence type="ECO:0000256" key="1">
    <source>
        <dbReference type="ARBA" id="ARBA00022614"/>
    </source>
</evidence>
<dbReference type="EMBL" id="JAXCGZ010010470">
    <property type="protein sequence ID" value="KAK7075531.1"/>
    <property type="molecule type" value="Genomic_DNA"/>
</dbReference>
<sequence>NLEWLELGHNRLDHIPSHALRTLQNLRQLDLDSNRIDNVPEDAFEGYGGNIKFMMLSRN</sequence>
<dbReference type="Gene3D" id="3.80.10.10">
    <property type="entry name" value="Ribonuclease Inhibitor"/>
    <property type="match status" value="1"/>
</dbReference>
<dbReference type="GO" id="GO:0031012">
    <property type="term" value="C:extracellular matrix"/>
    <property type="evidence" value="ECO:0007669"/>
    <property type="project" value="TreeGrafter"/>
</dbReference>
<protein>
    <submittedName>
        <fullName evidence="4">Uncharacterized protein</fullName>
    </submittedName>
</protein>
<keyword evidence="3" id="KW-0677">Repeat</keyword>
<dbReference type="Pfam" id="PF13855">
    <property type="entry name" value="LRR_8"/>
    <property type="match status" value="1"/>
</dbReference>
<organism evidence="4 5">
    <name type="scientific">Halocaridina rubra</name>
    <name type="common">Hawaiian red shrimp</name>
    <dbReference type="NCBI Taxonomy" id="373956"/>
    <lineage>
        <taxon>Eukaryota</taxon>
        <taxon>Metazoa</taxon>
        <taxon>Ecdysozoa</taxon>
        <taxon>Arthropoda</taxon>
        <taxon>Crustacea</taxon>
        <taxon>Multicrustacea</taxon>
        <taxon>Malacostraca</taxon>
        <taxon>Eumalacostraca</taxon>
        <taxon>Eucarida</taxon>
        <taxon>Decapoda</taxon>
        <taxon>Pleocyemata</taxon>
        <taxon>Caridea</taxon>
        <taxon>Atyoidea</taxon>
        <taxon>Atyidae</taxon>
        <taxon>Halocaridina</taxon>
    </lineage>
</organism>
<dbReference type="PANTHER" id="PTHR24373">
    <property type="entry name" value="SLIT RELATED LEUCINE-RICH REPEAT NEURONAL PROTEIN"/>
    <property type="match status" value="1"/>
</dbReference>
<comment type="caution">
    <text evidence="4">The sequence shown here is derived from an EMBL/GenBank/DDBJ whole genome shotgun (WGS) entry which is preliminary data.</text>
</comment>
<dbReference type="InterPro" id="IPR003591">
    <property type="entry name" value="Leu-rich_rpt_typical-subtyp"/>
</dbReference>
<evidence type="ECO:0000256" key="2">
    <source>
        <dbReference type="ARBA" id="ARBA00022729"/>
    </source>
</evidence>
<dbReference type="AlphaFoldDB" id="A0AAN9A0B3"/>